<keyword evidence="2" id="KW-0418">Kinase</keyword>
<dbReference type="InterPro" id="IPR000719">
    <property type="entry name" value="Prot_kinase_dom"/>
</dbReference>
<evidence type="ECO:0000313" key="2">
    <source>
        <dbReference type="EMBL" id="GAQ87133.1"/>
    </source>
</evidence>
<dbReference type="GO" id="GO:0004672">
    <property type="term" value="F:protein kinase activity"/>
    <property type="evidence" value="ECO:0007669"/>
    <property type="project" value="InterPro"/>
</dbReference>
<dbReference type="STRING" id="105231.A0A1Y1I9A8"/>
<dbReference type="InterPro" id="IPR008271">
    <property type="entry name" value="Ser/Thr_kinase_AS"/>
</dbReference>
<name>A0A1Y1I9A8_KLENI</name>
<accession>A0A1Y1I9A8</accession>
<dbReference type="PANTHER" id="PTHR24359">
    <property type="entry name" value="SERINE/THREONINE-PROTEIN KINASE SBK1"/>
    <property type="match status" value="1"/>
</dbReference>
<organism evidence="2 3">
    <name type="scientific">Klebsormidium nitens</name>
    <name type="common">Green alga</name>
    <name type="synonym">Ulothrix nitens</name>
    <dbReference type="NCBI Taxonomy" id="105231"/>
    <lineage>
        <taxon>Eukaryota</taxon>
        <taxon>Viridiplantae</taxon>
        <taxon>Streptophyta</taxon>
        <taxon>Klebsormidiophyceae</taxon>
        <taxon>Klebsormidiales</taxon>
        <taxon>Klebsormidiaceae</taxon>
        <taxon>Klebsormidium</taxon>
    </lineage>
</organism>
<feature type="domain" description="Protein kinase" evidence="1">
    <location>
        <begin position="162"/>
        <end position="417"/>
    </location>
</feature>
<gene>
    <name evidence="2" type="ORF">KFL_003330160</name>
</gene>
<dbReference type="Proteomes" id="UP000054558">
    <property type="component" value="Unassembled WGS sequence"/>
</dbReference>
<dbReference type="SUPFAM" id="SSF56112">
    <property type="entry name" value="Protein kinase-like (PK-like)"/>
    <property type="match status" value="1"/>
</dbReference>
<dbReference type="AlphaFoldDB" id="A0A1Y1I9A8"/>
<evidence type="ECO:0000313" key="3">
    <source>
        <dbReference type="Proteomes" id="UP000054558"/>
    </source>
</evidence>
<dbReference type="PROSITE" id="PS00108">
    <property type="entry name" value="PROTEIN_KINASE_ST"/>
    <property type="match status" value="1"/>
</dbReference>
<keyword evidence="2" id="KW-0808">Transferase</keyword>
<evidence type="ECO:0000259" key="1">
    <source>
        <dbReference type="PROSITE" id="PS50011"/>
    </source>
</evidence>
<sequence>MSRPAVVLQDVASKEEHRLPLYYVEEMEGQVMGHLSWDCVLKAFKASEIEIEGKCLPSVFKSGIRAGLTRDWFHSGTVVKVNVEKEDEWPQLIASGLDSFRGLLKQAHVTCIDPEVMETIARHLPWHMLVAYTPGLALDLYERAQLIPGESTRTHLLAQHGVRVGGPFFWGNWNCAYTVEDWSPSLLQGVDRQGRPRVVKFLRASVPSDGSEQPGGSEARACRALLPEAKWEGIPLIDAEVLELTLPEMDRSTDRPPGRYAVLVCQQYCVSVASILQLPEVAIEREARSMITALSYMHNKGLVHMDVKSENVFIDADGRWFLGDFGSTVPVGAPVVSTTRWFTAFDLFGSPAKEEYDWYMLAVMLAVELDKDDWRDRLIVGSHTPPAKLVAALQVAKSPTLLNLIKEILQLAGVSNS</sequence>
<dbReference type="GO" id="GO:0005524">
    <property type="term" value="F:ATP binding"/>
    <property type="evidence" value="ECO:0007669"/>
    <property type="project" value="InterPro"/>
</dbReference>
<dbReference type="PROSITE" id="PS50011">
    <property type="entry name" value="PROTEIN_KINASE_DOM"/>
    <property type="match status" value="1"/>
</dbReference>
<dbReference type="InterPro" id="IPR011009">
    <property type="entry name" value="Kinase-like_dom_sf"/>
</dbReference>
<dbReference type="OrthoDB" id="4062651at2759"/>
<reference evidence="2 3" key="1">
    <citation type="journal article" date="2014" name="Nat. Commun.">
        <title>Klebsormidium flaccidum genome reveals primary factors for plant terrestrial adaptation.</title>
        <authorList>
            <person name="Hori K."/>
            <person name="Maruyama F."/>
            <person name="Fujisawa T."/>
            <person name="Togashi T."/>
            <person name="Yamamoto N."/>
            <person name="Seo M."/>
            <person name="Sato S."/>
            <person name="Yamada T."/>
            <person name="Mori H."/>
            <person name="Tajima N."/>
            <person name="Moriyama T."/>
            <person name="Ikeuchi M."/>
            <person name="Watanabe M."/>
            <person name="Wada H."/>
            <person name="Kobayashi K."/>
            <person name="Saito M."/>
            <person name="Masuda T."/>
            <person name="Sasaki-Sekimoto Y."/>
            <person name="Mashiguchi K."/>
            <person name="Awai K."/>
            <person name="Shimojima M."/>
            <person name="Masuda S."/>
            <person name="Iwai M."/>
            <person name="Nobusawa T."/>
            <person name="Narise T."/>
            <person name="Kondo S."/>
            <person name="Saito H."/>
            <person name="Sato R."/>
            <person name="Murakawa M."/>
            <person name="Ihara Y."/>
            <person name="Oshima-Yamada Y."/>
            <person name="Ohtaka K."/>
            <person name="Satoh M."/>
            <person name="Sonobe K."/>
            <person name="Ishii M."/>
            <person name="Ohtani R."/>
            <person name="Kanamori-Sato M."/>
            <person name="Honoki R."/>
            <person name="Miyazaki D."/>
            <person name="Mochizuki H."/>
            <person name="Umetsu J."/>
            <person name="Higashi K."/>
            <person name="Shibata D."/>
            <person name="Kamiya Y."/>
            <person name="Sato N."/>
            <person name="Nakamura Y."/>
            <person name="Tabata S."/>
            <person name="Ida S."/>
            <person name="Kurokawa K."/>
            <person name="Ohta H."/>
        </authorList>
    </citation>
    <scope>NUCLEOTIDE SEQUENCE [LARGE SCALE GENOMIC DNA]</scope>
    <source>
        <strain evidence="2 3">NIES-2285</strain>
    </source>
</reference>
<dbReference type="OMA" id="CTPRANI"/>
<dbReference type="Pfam" id="PF00069">
    <property type="entry name" value="Pkinase"/>
    <property type="match status" value="1"/>
</dbReference>
<dbReference type="Gene3D" id="1.10.510.10">
    <property type="entry name" value="Transferase(Phosphotransferase) domain 1"/>
    <property type="match status" value="1"/>
</dbReference>
<dbReference type="EMBL" id="DF237282">
    <property type="protein sequence ID" value="GAQ87133.1"/>
    <property type="molecule type" value="Genomic_DNA"/>
</dbReference>
<dbReference type="PANTHER" id="PTHR24359:SF1">
    <property type="entry name" value="INHIBITOR OF NUCLEAR FACTOR KAPPA-B KINASE EPSILON SUBUNIT HOMOLOG 1-RELATED"/>
    <property type="match status" value="1"/>
</dbReference>
<proteinExistence type="predicted"/>
<dbReference type="SMART" id="SM00220">
    <property type="entry name" value="S_TKc"/>
    <property type="match status" value="1"/>
</dbReference>
<protein>
    <submittedName>
        <fullName evidence="2">Protein kinase superfamily protein</fullName>
    </submittedName>
</protein>
<keyword evidence="3" id="KW-1185">Reference proteome</keyword>